<reference evidence="2 3" key="1">
    <citation type="journal article" date="2013" name="PLoS ONE">
        <title>Assembly-driven community genomics of a hypersaline microbial ecosystem.</title>
        <authorList>
            <person name="Podell S."/>
            <person name="Ugalde J.A."/>
            <person name="Narasingarao P."/>
            <person name="Banfield J.F."/>
            <person name="Heidelberg K.B."/>
            <person name="Allen E.E."/>
        </authorList>
    </citation>
    <scope>NUCLEOTIDE SEQUENCE [LARGE SCALE GENOMIC DNA]</scope>
    <source>
        <strain evidence="3">J07HQW1</strain>
    </source>
</reference>
<name>U1N6Z2_9EURY</name>
<evidence type="ECO:0000313" key="3">
    <source>
        <dbReference type="Proteomes" id="UP000030649"/>
    </source>
</evidence>
<dbReference type="EMBL" id="KE356560">
    <property type="protein sequence ID" value="ERG92238.1"/>
    <property type="molecule type" value="Genomic_DNA"/>
</dbReference>
<dbReference type="HOGENOM" id="CLU_1335038_0_0_2"/>
<dbReference type="Proteomes" id="UP000030649">
    <property type="component" value="Unassembled WGS sequence"/>
</dbReference>
<dbReference type="STRING" id="1238424.J07HQW1_02273"/>
<accession>U1N6Z2</accession>
<feature type="region of interest" description="Disordered" evidence="1">
    <location>
        <begin position="35"/>
        <end position="63"/>
    </location>
</feature>
<dbReference type="AlphaFoldDB" id="U1N6Z2"/>
<evidence type="ECO:0000313" key="2">
    <source>
        <dbReference type="EMBL" id="ERG92238.1"/>
    </source>
</evidence>
<sequence length="220" mass="22294">MTIIPHRLVKTLAFAIVIAAIIASTGLVPALDATGGTASAEASTPASTAEDGLQPQSQSQPRSVVIGPAETAPGAMTSQKTLRERAVTSVEIAPPQAIPTQPNPSQPVFTITNTDTQSVTVWITHEGVETKADTDAAAEPGSEPTPADLQYRDAETGERLSGADVTVTLKPGEERVVGVVADAGASASNATAGVASSAITTTTTATANVYIRHSRAGGAR</sequence>
<gene>
    <name evidence="2" type="ORF">J07HQW1_02273</name>
</gene>
<evidence type="ECO:0000256" key="1">
    <source>
        <dbReference type="SAM" id="MobiDB-lite"/>
    </source>
</evidence>
<proteinExistence type="predicted"/>
<organism evidence="2 3">
    <name type="scientific">Haloquadratum walsbyi J07HQW1</name>
    <dbReference type="NCBI Taxonomy" id="1238424"/>
    <lineage>
        <taxon>Archaea</taxon>
        <taxon>Methanobacteriati</taxon>
        <taxon>Methanobacteriota</taxon>
        <taxon>Stenosarchaea group</taxon>
        <taxon>Halobacteria</taxon>
        <taxon>Halobacteriales</taxon>
        <taxon>Haloferacaceae</taxon>
        <taxon>Haloquadratum</taxon>
    </lineage>
</organism>
<protein>
    <submittedName>
        <fullName evidence="2">Uncharacterized protein</fullName>
    </submittedName>
</protein>
<feature type="compositionally biased region" description="Low complexity" evidence="1">
    <location>
        <begin position="35"/>
        <end position="61"/>
    </location>
</feature>